<proteinExistence type="inferred from homology"/>
<dbReference type="AlphaFoldDB" id="D4D7K1"/>
<keyword evidence="10" id="KW-1185">Reference proteome</keyword>
<dbReference type="OrthoDB" id="10017208at2759"/>
<evidence type="ECO:0000256" key="4">
    <source>
        <dbReference type="ARBA" id="ARBA00023136"/>
    </source>
</evidence>
<feature type="transmembrane region" description="Helical" evidence="7">
    <location>
        <begin position="127"/>
        <end position="146"/>
    </location>
</feature>
<feature type="domain" description="Rhodopsin" evidence="8">
    <location>
        <begin position="80"/>
        <end position="295"/>
    </location>
</feature>
<dbReference type="GO" id="GO:0016020">
    <property type="term" value="C:membrane"/>
    <property type="evidence" value="ECO:0007669"/>
    <property type="project" value="UniProtKB-SubCell"/>
</dbReference>
<feature type="region of interest" description="Disordered" evidence="6">
    <location>
        <begin position="364"/>
        <end position="394"/>
    </location>
</feature>
<protein>
    <submittedName>
        <fullName evidence="9">Integral membrane protein Pth11-like, putative</fullName>
    </submittedName>
</protein>
<comment type="subcellular location">
    <subcellularLocation>
        <location evidence="1">Membrane</location>
        <topology evidence="1">Multi-pass membrane protein</topology>
    </subcellularLocation>
</comment>
<dbReference type="PANTHER" id="PTHR33048:SF146">
    <property type="entry name" value="INTEGRAL MEMBRANE PROTEIN"/>
    <property type="match status" value="1"/>
</dbReference>
<organism evidence="9 10">
    <name type="scientific">Trichophyton verrucosum (strain HKI 0517)</name>
    <dbReference type="NCBI Taxonomy" id="663202"/>
    <lineage>
        <taxon>Eukaryota</taxon>
        <taxon>Fungi</taxon>
        <taxon>Dikarya</taxon>
        <taxon>Ascomycota</taxon>
        <taxon>Pezizomycotina</taxon>
        <taxon>Eurotiomycetes</taxon>
        <taxon>Eurotiomycetidae</taxon>
        <taxon>Onygenales</taxon>
        <taxon>Arthrodermataceae</taxon>
        <taxon>Trichophyton</taxon>
    </lineage>
</organism>
<dbReference type="InterPro" id="IPR049326">
    <property type="entry name" value="Rhodopsin_dom_fungi"/>
</dbReference>
<evidence type="ECO:0000313" key="9">
    <source>
        <dbReference type="EMBL" id="EFE42169.1"/>
    </source>
</evidence>
<evidence type="ECO:0000259" key="8">
    <source>
        <dbReference type="Pfam" id="PF20684"/>
    </source>
</evidence>
<feature type="transmembrane region" description="Helical" evidence="7">
    <location>
        <begin position="200"/>
        <end position="226"/>
    </location>
</feature>
<evidence type="ECO:0000256" key="7">
    <source>
        <dbReference type="SAM" id="Phobius"/>
    </source>
</evidence>
<gene>
    <name evidence="9" type="ORF">TRV_03083</name>
</gene>
<comment type="caution">
    <text evidence="9">The sequence shown here is derived from an EMBL/GenBank/DDBJ whole genome shotgun (WGS) entry which is preliminary data.</text>
</comment>
<evidence type="ECO:0000256" key="3">
    <source>
        <dbReference type="ARBA" id="ARBA00022989"/>
    </source>
</evidence>
<dbReference type="KEGG" id="tve:TRV_03083"/>
<keyword evidence="3 7" id="KW-1133">Transmembrane helix</keyword>
<keyword evidence="2 7" id="KW-0812">Transmembrane</keyword>
<evidence type="ECO:0000256" key="5">
    <source>
        <dbReference type="ARBA" id="ARBA00038359"/>
    </source>
</evidence>
<dbReference type="Proteomes" id="UP000008383">
    <property type="component" value="Unassembled WGS sequence"/>
</dbReference>
<comment type="similarity">
    <text evidence="5">Belongs to the SAT4 family.</text>
</comment>
<accession>D4D7K1</accession>
<dbReference type="HOGENOM" id="CLU_028200_2_1_1"/>
<evidence type="ECO:0000256" key="2">
    <source>
        <dbReference type="ARBA" id="ARBA00022692"/>
    </source>
</evidence>
<dbReference type="InterPro" id="IPR052337">
    <property type="entry name" value="SAT4-like"/>
</dbReference>
<evidence type="ECO:0000256" key="6">
    <source>
        <dbReference type="SAM" id="MobiDB-lite"/>
    </source>
</evidence>
<feature type="transmembrane region" description="Helical" evidence="7">
    <location>
        <begin position="271"/>
        <end position="298"/>
    </location>
</feature>
<feature type="compositionally biased region" description="Polar residues" evidence="6">
    <location>
        <begin position="377"/>
        <end position="389"/>
    </location>
</feature>
<evidence type="ECO:0000313" key="10">
    <source>
        <dbReference type="Proteomes" id="UP000008383"/>
    </source>
</evidence>
<keyword evidence="4 7" id="KW-0472">Membrane</keyword>
<dbReference type="Pfam" id="PF20684">
    <property type="entry name" value="Fung_rhodopsin"/>
    <property type="match status" value="1"/>
</dbReference>
<feature type="transmembrane region" description="Helical" evidence="7">
    <location>
        <begin position="238"/>
        <end position="259"/>
    </location>
</feature>
<dbReference type="PANTHER" id="PTHR33048">
    <property type="entry name" value="PTH11-LIKE INTEGRAL MEMBRANE PROTEIN (AFU_ORTHOLOGUE AFUA_5G11245)"/>
    <property type="match status" value="1"/>
</dbReference>
<reference evidence="10" key="1">
    <citation type="journal article" date="2011" name="Genome Biol.">
        <title>Comparative and functional genomics provide insights into the pathogenicity of dermatophytic fungi.</title>
        <authorList>
            <person name="Burmester A."/>
            <person name="Shelest E."/>
            <person name="Gloeckner G."/>
            <person name="Heddergott C."/>
            <person name="Schindler S."/>
            <person name="Staib P."/>
            <person name="Heidel A."/>
            <person name="Felder M."/>
            <person name="Petzold A."/>
            <person name="Szafranski K."/>
            <person name="Feuermann M."/>
            <person name="Pedruzzi I."/>
            <person name="Priebe S."/>
            <person name="Groth M."/>
            <person name="Winkler R."/>
            <person name="Li W."/>
            <person name="Kniemeyer O."/>
            <person name="Schroeckh V."/>
            <person name="Hertweck C."/>
            <person name="Hube B."/>
            <person name="White T.C."/>
            <person name="Platzer M."/>
            <person name="Guthke R."/>
            <person name="Heitman J."/>
            <person name="Woestemeyer J."/>
            <person name="Zipfel P.F."/>
            <person name="Monod M."/>
            <person name="Brakhage A.A."/>
        </authorList>
    </citation>
    <scope>NUCLEOTIDE SEQUENCE [LARGE SCALE GENOMIC DNA]</scope>
    <source>
        <strain evidence="10">HKI 0517</strain>
    </source>
</reference>
<evidence type="ECO:0000256" key="1">
    <source>
        <dbReference type="ARBA" id="ARBA00004141"/>
    </source>
</evidence>
<dbReference type="RefSeq" id="XP_003022787.1">
    <property type="nucleotide sequence ID" value="XM_003022741.1"/>
</dbReference>
<dbReference type="EMBL" id="ACYE01000159">
    <property type="protein sequence ID" value="EFE42169.1"/>
    <property type="molecule type" value="Genomic_DNA"/>
</dbReference>
<name>D4D7K1_TRIVH</name>
<dbReference type="GeneID" id="9581522"/>
<feature type="transmembrane region" description="Helical" evidence="7">
    <location>
        <begin position="158"/>
        <end position="180"/>
    </location>
</feature>
<sequence>MSSPKASSNQMPIYAPGLLFLADPQRPSRQHYRAYILLRYIPAENICLDILPTPLSKAKKTQNKDGVWCYSQKNRPDAAKKSFGVDDAVIVSSALYRYLPSIYLTLANIESFRYAGSSTVNFAGRPFYMAGITGFKVALCIAYLRIIRHSSEKSYRHVVWAIMIFTILSHVAGTLVLFFQCSPVHKSWRPLTPGKCLPNAAVFYSLAGVSIFCDLIVFLTPIPLWLKVRISTPRKLGLMAVFLLGLFTTACSIMRVVQIEIIAKDGNSTMLILWGTIELNVGIAITCLPTLIPLITFIQGRTSKSGPMQYPHSTSDGRSAGTSVKLKSVGLHSSTMRSQTIPTGNNTLVKSGSFSSLEAILPVDSQGRPIQREDMESSNGNGSQSNVHLSNPGHITKTVQVEITRTDNRPGPEQSWLH</sequence>